<feature type="region of interest" description="Disordered" evidence="1">
    <location>
        <begin position="117"/>
        <end position="169"/>
    </location>
</feature>
<name>A0A9P8C7L5_9HELO</name>
<evidence type="ECO:0000256" key="1">
    <source>
        <dbReference type="SAM" id="MobiDB-lite"/>
    </source>
</evidence>
<feature type="compositionally biased region" description="Polar residues" evidence="1">
    <location>
        <begin position="132"/>
        <end position="144"/>
    </location>
</feature>
<sequence>MSRPPTAKENICLLVAATPLQHGGRSALSLVERGGPIAPLFSTIKTHPLRYPSSQLAPRVFQPHPASICGLRHVTVLLSRHLESEQAWLHLDSYKELVSHRSINTKDSIHTNCRSLDQRPRYTTPHHATLHASANTPRRQNSRSNTRELHLQHAPQSWLSVPPRSCASA</sequence>
<dbReference type="AlphaFoldDB" id="A0A9P8C7L5"/>
<proteinExistence type="predicted"/>
<organism evidence="2 3">
    <name type="scientific">Amylocarpus encephaloides</name>
    <dbReference type="NCBI Taxonomy" id="45428"/>
    <lineage>
        <taxon>Eukaryota</taxon>
        <taxon>Fungi</taxon>
        <taxon>Dikarya</taxon>
        <taxon>Ascomycota</taxon>
        <taxon>Pezizomycotina</taxon>
        <taxon>Leotiomycetes</taxon>
        <taxon>Helotiales</taxon>
        <taxon>Helotiales incertae sedis</taxon>
        <taxon>Amylocarpus</taxon>
    </lineage>
</organism>
<accession>A0A9P8C7L5</accession>
<gene>
    <name evidence="2" type="ORF">BJ875DRAFT_227639</name>
</gene>
<comment type="caution">
    <text evidence="2">The sequence shown here is derived from an EMBL/GenBank/DDBJ whole genome shotgun (WGS) entry which is preliminary data.</text>
</comment>
<keyword evidence="3" id="KW-1185">Reference proteome</keyword>
<evidence type="ECO:0000313" key="3">
    <source>
        <dbReference type="Proteomes" id="UP000824998"/>
    </source>
</evidence>
<dbReference type="Proteomes" id="UP000824998">
    <property type="component" value="Unassembled WGS sequence"/>
</dbReference>
<evidence type="ECO:0000313" key="2">
    <source>
        <dbReference type="EMBL" id="KAG9236445.1"/>
    </source>
</evidence>
<reference evidence="2" key="1">
    <citation type="journal article" date="2021" name="IMA Fungus">
        <title>Genomic characterization of three marine fungi, including Emericellopsis atlantica sp. nov. with signatures of a generalist lifestyle and marine biomass degradation.</title>
        <authorList>
            <person name="Hagestad O.C."/>
            <person name="Hou L."/>
            <person name="Andersen J.H."/>
            <person name="Hansen E.H."/>
            <person name="Altermark B."/>
            <person name="Li C."/>
            <person name="Kuhnert E."/>
            <person name="Cox R.J."/>
            <person name="Crous P.W."/>
            <person name="Spatafora J.W."/>
            <person name="Lail K."/>
            <person name="Amirebrahimi M."/>
            <person name="Lipzen A."/>
            <person name="Pangilinan J."/>
            <person name="Andreopoulos W."/>
            <person name="Hayes R.D."/>
            <person name="Ng V."/>
            <person name="Grigoriev I.V."/>
            <person name="Jackson S.A."/>
            <person name="Sutton T.D.S."/>
            <person name="Dobson A.D.W."/>
            <person name="Rama T."/>
        </authorList>
    </citation>
    <scope>NUCLEOTIDE SEQUENCE</scope>
    <source>
        <strain evidence="2">TRa018bII</strain>
    </source>
</reference>
<protein>
    <submittedName>
        <fullName evidence="2">Uncharacterized protein</fullName>
    </submittedName>
</protein>
<dbReference type="EMBL" id="MU251407">
    <property type="protein sequence ID" value="KAG9236445.1"/>
    <property type="molecule type" value="Genomic_DNA"/>
</dbReference>